<dbReference type="Pfam" id="PF03852">
    <property type="entry name" value="Vsr"/>
    <property type="match status" value="1"/>
</dbReference>
<keyword evidence="1 6" id="KW-0540">Nuclease</keyword>
<dbReference type="InterPro" id="IPR004603">
    <property type="entry name" value="DNA_mismatch_endonuc_vsr"/>
</dbReference>
<dbReference type="InterPro" id="IPR011335">
    <property type="entry name" value="Restrct_endonuc-II-like"/>
</dbReference>
<name>A0ABT9AFP9_9BACT</name>
<gene>
    <name evidence="7" type="ORF">Q5H92_20125</name>
</gene>
<keyword evidence="4 6" id="KW-0378">Hydrolase</keyword>
<evidence type="ECO:0000313" key="8">
    <source>
        <dbReference type="Proteomes" id="UP001167796"/>
    </source>
</evidence>
<evidence type="ECO:0000256" key="4">
    <source>
        <dbReference type="ARBA" id="ARBA00022801"/>
    </source>
</evidence>
<keyword evidence="5 6" id="KW-0234">DNA repair</keyword>
<accession>A0ABT9AFP9</accession>
<dbReference type="EC" id="3.1.-.-" evidence="6"/>
<dbReference type="NCBIfam" id="TIGR00632">
    <property type="entry name" value="vsr"/>
    <property type="match status" value="1"/>
</dbReference>
<comment type="function">
    <text evidence="6">May nick specific sequences that contain T:G mispairs resulting from m5C-deamination.</text>
</comment>
<dbReference type="SUPFAM" id="SSF52980">
    <property type="entry name" value="Restriction endonuclease-like"/>
    <property type="match status" value="1"/>
</dbReference>
<evidence type="ECO:0000256" key="2">
    <source>
        <dbReference type="ARBA" id="ARBA00022759"/>
    </source>
</evidence>
<keyword evidence="8" id="KW-1185">Reference proteome</keyword>
<dbReference type="CDD" id="cd00221">
    <property type="entry name" value="Vsr"/>
    <property type="match status" value="1"/>
</dbReference>
<keyword evidence="3 6" id="KW-0227">DNA damage</keyword>
<protein>
    <recommendedName>
        <fullName evidence="6">Very short patch repair endonuclease</fullName>
        <ecNumber evidence="6">3.1.-.-</ecNumber>
    </recommendedName>
</protein>
<dbReference type="Proteomes" id="UP001167796">
    <property type="component" value="Unassembled WGS sequence"/>
</dbReference>
<dbReference type="EMBL" id="JAUQSX010000012">
    <property type="protein sequence ID" value="MDO7848684.1"/>
    <property type="molecule type" value="Genomic_DNA"/>
</dbReference>
<dbReference type="PIRSF" id="PIRSF018267">
    <property type="entry name" value="VSR_endonuc"/>
    <property type="match status" value="1"/>
</dbReference>
<reference evidence="7" key="1">
    <citation type="submission" date="2023-07" db="EMBL/GenBank/DDBJ databases">
        <authorList>
            <person name="Kim M.K."/>
        </authorList>
    </citation>
    <scope>NUCLEOTIDE SEQUENCE</scope>
    <source>
        <strain evidence="7">M29</strain>
    </source>
</reference>
<sequence>MADVHTKETRSFNMSRIRDKDTKPEMLVRKYLHAQGLRFRLHYPGLPGRPDIVLPRHRTVVLVHGCFWHAHDDKPCFRLPSSRTEWWQRKLGHNKARDWQQQRELVLLGWRVIVVWECELKSICRATTLNQLVKQITRPNDEVIMEISSC</sequence>
<keyword evidence="2 6" id="KW-0255">Endonuclease</keyword>
<evidence type="ECO:0000256" key="5">
    <source>
        <dbReference type="ARBA" id="ARBA00023204"/>
    </source>
</evidence>
<comment type="caution">
    <text evidence="7">The sequence shown here is derived from an EMBL/GenBank/DDBJ whole genome shotgun (WGS) entry which is preliminary data.</text>
</comment>
<dbReference type="RefSeq" id="WP_305013485.1">
    <property type="nucleotide sequence ID" value="NZ_JAUQSX010000012.1"/>
</dbReference>
<evidence type="ECO:0000256" key="1">
    <source>
        <dbReference type="ARBA" id="ARBA00022722"/>
    </source>
</evidence>
<dbReference type="GO" id="GO:0004519">
    <property type="term" value="F:endonuclease activity"/>
    <property type="evidence" value="ECO:0007669"/>
    <property type="project" value="UniProtKB-KW"/>
</dbReference>
<organism evidence="7 8">
    <name type="scientific">Hymenobacter mellowenesis</name>
    <dbReference type="NCBI Taxonomy" id="3063995"/>
    <lineage>
        <taxon>Bacteria</taxon>
        <taxon>Pseudomonadati</taxon>
        <taxon>Bacteroidota</taxon>
        <taxon>Cytophagia</taxon>
        <taxon>Cytophagales</taxon>
        <taxon>Hymenobacteraceae</taxon>
        <taxon>Hymenobacter</taxon>
    </lineage>
</organism>
<dbReference type="Gene3D" id="3.40.960.10">
    <property type="entry name" value="VSR Endonuclease"/>
    <property type="match status" value="1"/>
</dbReference>
<evidence type="ECO:0000256" key="3">
    <source>
        <dbReference type="ARBA" id="ARBA00022763"/>
    </source>
</evidence>
<comment type="similarity">
    <text evidence="6">Belongs to the vsr family.</text>
</comment>
<proteinExistence type="inferred from homology"/>
<evidence type="ECO:0000256" key="6">
    <source>
        <dbReference type="PIRNR" id="PIRNR018267"/>
    </source>
</evidence>
<evidence type="ECO:0000313" key="7">
    <source>
        <dbReference type="EMBL" id="MDO7848684.1"/>
    </source>
</evidence>